<dbReference type="EMBL" id="DTBD01000020">
    <property type="protein sequence ID" value="HGQ64131.1"/>
    <property type="molecule type" value="Genomic_DNA"/>
</dbReference>
<name>A0A7C4NNK5_9CREN</name>
<comment type="caution">
    <text evidence="4">The sequence shown here is derived from an EMBL/GenBank/DDBJ whole genome shotgun (WGS) entry which is preliminary data.</text>
</comment>
<gene>
    <name evidence="4" type="ORF">ENU08_02665</name>
    <name evidence="3" type="ORF">ENU41_08600</name>
</gene>
<reference evidence="4" key="1">
    <citation type="journal article" date="2020" name="mSystems">
        <title>Genome- and Community-Level Interaction Insights into Carbon Utilization and Element Cycling Functions of Hydrothermarchaeota in Hydrothermal Sediment.</title>
        <authorList>
            <person name="Zhou Z."/>
            <person name="Liu Y."/>
            <person name="Xu W."/>
            <person name="Pan J."/>
            <person name="Luo Z.H."/>
            <person name="Li M."/>
        </authorList>
    </citation>
    <scope>NUCLEOTIDE SEQUENCE [LARGE SCALE GENOMIC DNA]</scope>
    <source>
        <strain evidence="4">SpSt-637</strain>
        <strain evidence="3">SpSt-667</strain>
    </source>
</reference>
<dbReference type="PANTHER" id="PTHR36120">
    <property type="entry name" value="FUCOSE ISOMERASE"/>
    <property type="match status" value="1"/>
</dbReference>
<dbReference type="GO" id="GO:0005996">
    <property type="term" value="P:monosaccharide metabolic process"/>
    <property type="evidence" value="ECO:0007669"/>
    <property type="project" value="InterPro"/>
</dbReference>
<sequence>MQPIIVVPFASEVHRKEYYVAILDILKHYISRHGVEIHNGIVTTVEEADQIGRKYHEFLPVVLALTGGTSKLIESFISSGDYERLLIFSHAEHNSLASAISSRNKAERRGVVSLVYHCSDINSISCTSTIDRMLRVSKAIASVIGLKVGTIVDRDVKEELEENFETRFKAKIVIKSTNELLSEIGSLNEGKVTEAKGLIAKLLNLDPSIQQLDSIARLYLALKKFEHEEKLSAITIDCFPFILKYGATPCIPLAVLNTEGVVAGCEADLPSLLGLMLAKAITGRSGWIANVVDVVSNVCYLAHCTMALDIAKNIKIVPHFETGKPYALTGEYLGDAVTLLSIDRDFTLATIAVGRVISSGNLDLATCRTQMMVEFDYPVELLPNIASGNHHIVMFGDRRKELTESLYMLGFDVVDYRELVV</sequence>
<dbReference type="AlphaFoldDB" id="A0A7C4NNK5"/>
<dbReference type="SUPFAM" id="SSF53743">
    <property type="entry name" value="FucI/AraA N-terminal and middle domains"/>
    <property type="match status" value="1"/>
</dbReference>
<protein>
    <recommendedName>
        <fullName evidence="5">Fucose isomerase</fullName>
    </recommendedName>
</protein>
<evidence type="ECO:0000313" key="3">
    <source>
        <dbReference type="EMBL" id="HGQ36713.1"/>
    </source>
</evidence>
<evidence type="ECO:0008006" key="5">
    <source>
        <dbReference type="Google" id="ProtNLM"/>
    </source>
</evidence>
<organism evidence="4">
    <name type="scientific">Ignisphaera aggregans</name>
    <dbReference type="NCBI Taxonomy" id="334771"/>
    <lineage>
        <taxon>Archaea</taxon>
        <taxon>Thermoproteota</taxon>
        <taxon>Thermoprotei</taxon>
        <taxon>Desulfurococcales</taxon>
        <taxon>Desulfurococcaceae</taxon>
        <taxon>Ignisphaera</taxon>
    </lineage>
</organism>
<dbReference type="PANTHER" id="PTHR36120:SF2">
    <property type="entry name" value="FUCOSE ISOMERASE"/>
    <property type="match status" value="1"/>
</dbReference>
<keyword evidence="1" id="KW-0413">Isomerase</keyword>
<evidence type="ECO:0000313" key="4">
    <source>
        <dbReference type="EMBL" id="HGQ64131.1"/>
    </source>
</evidence>
<dbReference type="EMBL" id="DTCK01000045">
    <property type="protein sequence ID" value="HGQ36713.1"/>
    <property type="molecule type" value="Genomic_DNA"/>
</dbReference>
<proteinExistence type="predicted"/>
<dbReference type="GO" id="GO:0005737">
    <property type="term" value="C:cytoplasm"/>
    <property type="evidence" value="ECO:0007669"/>
    <property type="project" value="InterPro"/>
</dbReference>
<evidence type="ECO:0000256" key="2">
    <source>
        <dbReference type="ARBA" id="ARBA00023277"/>
    </source>
</evidence>
<dbReference type="InterPro" id="IPR009015">
    <property type="entry name" value="Fucose_isomerase_N/cen_sf"/>
</dbReference>
<dbReference type="GO" id="GO:0016861">
    <property type="term" value="F:intramolecular oxidoreductase activity, interconverting aldoses and ketoses"/>
    <property type="evidence" value="ECO:0007669"/>
    <property type="project" value="InterPro"/>
</dbReference>
<keyword evidence="2" id="KW-0119">Carbohydrate metabolism</keyword>
<evidence type="ECO:0000256" key="1">
    <source>
        <dbReference type="ARBA" id="ARBA00023235"/>
    </source>
</evidence>
<accession>A0A7C4NNK5</accession>